<feature type="region of interest" description="Disordered" evidence="1">
    <location>
        <begin position="1"/>
        <end position="25"/>
    </location>
</feature>
<accession>A0ABV0S1W7</accession>
<dbReference type="Proteomes" id="UP001434883">
    <property type="component" value="Unassembled WGS sequence"/>
</dbReference>
<gene>
    <name evidence="2" type="ORF">XENOCAPTIV_023173</name>
</gene>
<evidence type="ECO:0000256" key="1">
    <source>
        <dbReference type="SAM" id="MobiDB-lite"/>
    </source>
</evidence>
<evidence type="ECO:0000313" key="2">
    <source>
        <dbReference type="EMBL" id="MEQ2213906.1"/>
    </source>
</evidence>
<reference evidence="2 3" key="1">
    <citation type="submission" date="2021-06" db="EMBL/GenBank/DDBJ databases">
        <authorList>
            <person name="Palmer J.M."/>
        </authorList>
    </citation>
    <scope>NUCLEOTIDE SEQUENCE [LARGE SCALE GENOMIC DNA]</scope>
    <source>
        <strain evidence="2 3">XC_2019</strain>
        <tissue evidence="2">Muscle</tissue>
    </source>
</reference>
<feature type="compositionally biased region" description="Polar residues" evidence="1">
    <location>
        <begin position="1"/>
        <end position="10"/>
    </location>
</feature>
<dbReference type="InterPro" id="IPR036397">
    <property type="entry name" value="RNaseH_sf"/>
</dbReference>
<feature type="non-terminal residue" evidence="2">
    <location>
        <position position="1"/>
    </location>
</feature>
<organism evidence="2 3">
    <name type="scientific">Xenoophorus captivus</name>
    <dbReference type="NCBI Taxonomy" id="1517983"/>
    <lineage>
        <taxon>Eukaryota</taxon>
        <taxon>Metazoa</taxon>
        <taxon>Chordata</taxon>
        <taxon>Craniata</taxon>
        <taxon>Vertebrata</taxon>
        <taxon>Euteleostomi</taxon>
        <taxon>Actinopterygii</taxon>
        <taxon>Neopterygii</taxon>
        <taxon>Teleostei</taxon>
        <taxon>Neoteleostei</taxon>
        <taxon>Acanthomorphata</taxon>
        <taxon>Ovalentaria</taxon>
        <taxon>Atherinomorphae</taxon>
        <taxon>Cyprinodontiformes</taxon>
        <taxon>Goodeidae</taxon>
        <taxon>Xenoophorus</taxon>
    </lineage>
</organism>
<dbReference type="Gene3D" id="3.30.420.10">
    <property type="entry name" value="Ribonuclease H-like superfamily/Ribonuclease H"/>
    <property type="match status" value="1"/>
</dbReference>
<sequence length="69" mass="7660">GASGQRSVNGNVAIGDGRDQRTENPQFSWMNRTIVAMLKKYVSNNGKDWDIKLPLVLMAIRSTPNALQE</sequence>
<dbReference type="EMBL" id="JAHRIN010064071">
    <property type="protein sequence ID" value="MEQ2213906.1"/>
    <property type="molecule type" value="Genomic_DNA"/>
</dbReference>
<keyword evidence="3" id="KW-1185">Reference proteome</keyword>
<name>A0ABV0S1W7_9TELE</name>
<comment type="caution">
    <text evidence="2">The sequence shown here is derived from an EMBL/GenBank/DDBJ whole genome shotgun (WGS) entry which is preliminary data.</text>
</comment>
<protein>
    <submittedName>
        <fullName evidence="2">Uncharacterized protein</fullName>
    </submittedName>
</protein>
<evidence type="ECO:0000313" key="3">
    <source>
        <dbReference type="Proteomes" id="UP001434883"/>
    </source>
</evidence>
<proteinExistence type="predicted"/>